<dbReference type="Gene3D" id="3.10.10.10">
    <property type="entry name" value="HIV Type 1 Reverse Transcriptase, subunit A, domain 1"/>
    <property type="match status" value="1"/>
</dbReference>
<dbReference type="PANTHER" id="PTHR37984">
    <property type="entry name" value="PROTEIN CBG26694"/>
    <property type="match status" value="1"/>
</dbReference>
<dbReference type="InterPro" id="IPR041588">
    <property type="entry name" value="Integrase_H2C2"/>
</dbReference>
<dbReference type="Gene3D" id="3.30.70.270">
    <property type="match status" value="1"/>
</dbReference>
<comment type="caution">
    <text evidence="11">The sequence shown here is derived from an EMBL/GenBank/DDBJ whole genome shotgun (WGS) entry which is preliminary data.</text>
</comment>
<evidence type="ECO:0000256" key="3">
    <source>
        <dbReference type="ARBA" id="ARBA00022695"/>
    </source>
</evidence>
<evidence type="ECO:0000256" key="1">
    <source>
        <dbReference type="ARBA" id="ARBA00022670"/>
    </source>
</evidence>
<evidence type="ECO:0000256" key="5">
    <source>
        <dbReference type="ARBA" id="ARBA00022759"/>
    </source>
</evidence>
<evidence type="ECO:0000256" key="4">
    <source>
        <dbReference type="ARBA" id="ARBA00022722"/>
    </source>
</evidence>
<dbReference type="InterPro" id="IPR043502">
    <property type="entry name" value="DNA/RNA_pol_sf"/>
</dbReference>
<keyword evidence="4" id="KW-0540">Nuclease</keyword>
<keyword evidence="3" id="KW-0548">Nucleotidyltransferase</keyword>
<evidence type="ECO:0000259" key="9">
    <source>
        <dbReference type="PROSITE" id="PS50878"/>
    </source>
</evidence>
<dbReference type="SUPFAM" id="SSF56672">
    <property type="entry name" value="DNA/RNA polymerases"/>
    <property type="match status" value="1"/>
</dbReference>
<evidence type="ECO:0000256" key="7">
    <source>
        <dbReference type="ARBA" id="ARBA00022918"/>
    </source>
</evidence>
<dbReference type="GO" id="GO:0003964">
    <property type="term" value="F:RNA-directed DNA polymerase activity"/>
    <property type="evidence" value="ECO:0007669"/>
    <property type="project" value="UniProtKB-KW"/>
</dbReference>
<accession>A0A7I8WDN5</accession>
<dbReference type="GO" id="GO:0015074">
    <property type="term" value="P:DNA integration"/>
    <property type="evidence" value="ECO:0007669"/>
    <property type="project" value="InterPro"/>
</dbReference>
<dbReference type="GO" id="GO:0008233">
    <property type="term" value="F:peptidase activity"/>
    <property type="evidence" value="ECO:0007669"/>
    <property type="project" value="UniProtKB-KW"/>
</dbReference>
<keyword evidence="12" id="KW-1185">Reference proteome</keyword>
<dbReference type="GO" id="GO:0004519">
    <property type="term" value="F:endonuclease activity"/>
    <property type="evidence" value="ECO:0007669"/>
    <property type="project" value="UniProtKB-KW"/>
</dbReference>
<dbReference type="PANTHER" id="PTHR37984:SF5">
    <property type="entry name" value="PROTEIN NYNRIN-LIKE"/>
    <property type="match status" value="1"/>
</dbReference>
<proteinExistence type="predicted"/>
<dbReference type="Gene3D" id="1.10.340.70">
    <property type="match status" value="1"/>
</dbReference>
<evidence type="ECO:0000256" key="2">
    <source>
        <dbReference type="ARBA" id="ARBA00022679"/>
    </source>
</evidence>
<dbReference type="CDD" id="cd01647">
    <property type="entry name" value="RT_LTR"/>
    <property type="match status" value="1"/>
</dbReference>
<dbReference type="Pfam" id="PF17921">
    <property type="entry name" value="Integrase_H2C2"/>
    <property type="match status" value="1"/>
</dbReference>
<feature type="domain" description="Integrase catalytic" evidence="10">
    <location>
        <begin position="838"/>
        <end position="924"/>
    </location>
</feature>
<feature type="domain" description="Reverse transcriptase" evidence="9">
    <location>
        <begin position="396"/>
        <end position="599"/>
    </location>
</feature>
<dbReference type="PROSITE" id="PS50994">
    <property type="entry name" value="INTEGRASE"/>
    <property type="match status" value="1"/>
</dbReference>
<dbReference type="Proteomes" id="UP000549394">
    <property type="component" value="Unassembled WGS sequence"/>
</dbReference>
<keyword evidence="7" id="KW-0695">RNA-directed DNA polymerase</keyword>
<evidence type="ECO:0000256" key="8">
    <source>
        <dbReference type="SAM" id="Coils"/>
    </source>
</evidence>
<reference evidence="11 12" key="1">
    <citation type="submission" date="2020-08" db="EMBL/GenBank/DDBJ databases">
        <authorList>
            <person name="Hejnol A."/>
        </authorList>
    </citation>
    <scope>NUCLEOTIDE SEQUENCE [LARGE SCALE GENOMIC DNA]</scope>
</reference>
<evidence type="ECO:0000259" key="10">
    <source>
        <dbReference type="PROSITE" id="PS50994"/>
    </source>
</evidence>
<dbReference type="Pfam" id="PF00078">
    <property type="entry name" value="RVT_1"/>
    <property type="match status" value="1"/>
</dbReference>
<protein>
    <submittedName>
        <fullName evidence="11">DgyrCDS14407</fullName>
    </submittedName>
</protein>
<evidence type="ECO:0000256" key="6">
    <source>
        <dbReference type="ARBA" id="ARBA00022801"/>
    </source>
</evidence>
<dbReference type="InterPro" id="IPR036397">
    <property type="entry name" value="RNaseH_sf"/>
</dbReference>
<dbReference type="PROSITE" id="PS50878">
    <property type="entry name" value="RT_POL"/>
    <property type="match status" value="1"/>
</dbReference>
<evidence type="ECO:0000313" key="12">
    <source>
        <dbReference type="Proteomes" id="UP000549394"/>
    </source>
</evidence>
<dbReference type="SUPFAM" id="SSF53098">
    <property type="entry name" value="Ribonuclease H-like"/>
    <property type="match status" value="1"/>
</dbReference>
<dbReference type="OrthoDB" id="6153616at2759"/>
<dbReference type="InterPro" id="IPR000477">
    <property type="entry name" value="RT_dom"/>
</dbReference>
<organism evidence="11 12">
    <name type="scientific">Dimorphilus gyrociliatus</name>
    <dbReference type="NCBI Taxonomy" id="2664684"/>
    <lineage>
        <taxon>Eukaryota</taxon>
        <taxon>Metazoa</taxon>
        <taxon>Spiralia</taxon>
        <taxon>Lophotrochozoa</taxon>
        <taxon>Annelida</taxon>
        <taxon>Polychaeta</taxon>
        <taxon>Polychaeta incertae sedis</taxon>
        <taxon>Dinophilidae</taxon>
        <taxon>Dimorphilus</taxon>
    </lineage>
</organism>
<dbReference type="InterPro" id="IPR050951">
    <property type="entry name" value="Retrovirus_Pol_polyprotein"/>
</dbReference>
<gene>
    <name evidence="11" type="ORF">DGYR_LOCUS13492</name>
</gene>
<dbReference type="InterPro" id="IPR012337">
    <property type="entry name" value="RNaseH-like_sf"/>
</dbReference>
<dbReference type="AlphaFoldDB" id="A0A7I8WDN5"/>
<dbReference type="InterPro" id="IPR043128">
    <property type="entry name" value="Rev_trsase/Diguanyl_cyclase"/>
</dbReference>
<evidence type="ECO:0000313" key="11">
    <source>
        <dbReference type="EMBL" id="CAD5126239.1"/>
    </source>
</evidence>
<sequence length="1060" mass="122472">MYENERLSILACYLEKKRTSECTEVSISPKSNSVTHEVRYTDNTISLRVKAENDDVFSGDHEYKMKLVCPVIGTVEQNFKVIDDDNNVTKSEALVSTFTFPGFVYPDMSANHRPLKVSVDAFRGSALCSVHMEDKSLISTMKRNHTVLNRESLTLSFNAANVEGTLTTDITVKCIDQLDKHEEKMKFPVVIVDKNSKKAIVTISGISVKPDSFIFHINSEDGGDCQVSEERDIFKTRHKVKRLFSPEVEMVYHLERNKDNNLNACALRYNDIEVFCENTPKSDNDSVILVNSSEEETEIISEDLAMEMEVKPQYIELEDGITIKVEKEQKKNSVTPEIEELQLESIEFKHLSNLNVHNINSNTLETDNYLHESKNNLDKNREELKEMIKNYEDIIATNQNDIGSPDVPPMAIELLEDVKPFKQRPYRLPPNKQQECRDQLNGLLENGLIRSKNLTSNQKRIAIQSQHREDLFDKLGGGHKYFSILDLTSAFHHIPIKEEDKEKTAFITPFGLFEFNQMPFGLANAPLHFSYIMTNFVINGLENFCINYMDDIIVFTKTLEEHYIALQKLIERIKEKDFRIKPSKCAFLQESVQFLGHKITQNGIETDPEKIQKIKDADMFADWVSRIGETDEVIDFLNLLKDRLNQEKQNGNTVPQLAERKDMLKCFYIDTEDLEELDDCLDDNLDDEYDEETIENQLKVMKLKTTTVKIDFYTEQLLDTPLMKVVDKLEGQNIDTGTSYEYKNFIENMFVKEDLVWYLDGCQPLLVIPLSTLTNLLGQIHQHQLFQHYSVDITIHTLEQAFWHSKLKKTIKDHIKNCEFCEQLRAPGNKHLLVETPHPTLPMQRIAMDIMGPLTGHDSYKYILVIIDHMSRFTNLFPLKTQTAEEISKHLFFNYFPIFGIPEEVLTDQGRNFLGEIFTEMVKKTPHEILFGLKNRNILDLLMEIPRLEPTTKFLLDRKHEMEEIRATALCKSALKKKEYRDRVNKTITRKPPTYNKHINFANELGIDSSMSTHQHLFSSWLKTPTKMLINIAFPTIIIIGTSHIKKDVANLLGKEFGNT</sequence>
<feature type="coiled-coil region" evidence="8">
    <location>
        <begin position="370"/>
        <end position="401"/>
    </location>
</feature>
<name>A0A7I8WDN5_9ANNE</name>
<dbReference type="EMBL" id="CAJFCJ010000036">
    <property type="protein sequence ID" value="CAD5126239.1"/>
    <property type="molecule type" value="Genomic_DNA"/>
</dbReference>
<keyword evidence="1" id="KW-0645">Protease</keyword>
<keyword evidence="2" id="KW-0808">Transferase</keyword>
<dbReference type="FunFam" id="3.10.10.10:FF:000007">
    <property type="entry name" value="Retrovirus-related Pol polyprotein from transposon 17.6-like Protein"/>
    <property type="match status" value="1"/>
</dbReference>
<dbReference type="InterPro" id="IPR001584">
    <property type="entry name" value="Integrase_cat-core"/>
</dbReference>
<keyword evidence="8" id="KW-0175">Coiled coil</keyword>
<dbReference type="GO" id="GO:0003676">
    <property type="term" value="F:nucleic acid binding"/>
    <property type="evidence" value="ECO:0007669"/>
    <property type="project" value="InterPro"/>
</dbReference>
<dbReference type="Gene3D" id="3.30.420.10">
    <property type="entry name" value="Ribonuclease H-like superfamily/Ribonuclease H"/>
    <property type="match status" value="1"/>
</dbReference>
<keyword evidence="6" id="KW-0378">Hydrolase</keyword>
<keyword evidence="5" id="KW-0255">Endonuclease</keyword>
<dbReference type="GO" id="GO:0006508">
    <property type="term" value="P:proteolysis"/>
    <property type="evidence" value="ECO:0007669"/>
    <property type="project" value="UniProtKB-KW"/>
</dbReference>